<feature type="region of interest" description="Disordered" evidence="1">
    <location>
        <begin position="224"/>
        <end position="269"/>
    </location>
</feature>
<name>A0A8K0TEZ8_9PEZI</name>
<feature type="region of interest" description="Disordered" evidence="1">
    <location>
        <begin position="155"/>
        <end position="197"/>
    </location>
</feature>
<dbReference type="Proteomes" id="UP000813385">
    <property type="component" value="Unassembled WGS sequence"/>
</dbReference>
<evidence type="ECO:0000313" key="3">
    <source>
        <dbReference type="Proteomes" id="UP000813385"/>
    </source>
</evidence>
<organism evidence="2 3">
    <name type="scientific">Plectosphaerella cucumerina</name>
    <dbReference type="NCBI Taxonomy" id="40658"/>
    <lineage>
        <taxon>Eukaryota</taxon>
        <taxon>Fungi</taxon>
        <taxon>Dikarya</taxon>
        <taxon>Ascomycota</taxon>
        <taxon>Pezizomycotina</taxon>
        <taxon>Sordariomycetes</taxon>
        <taxon>Hypocreomycetidae</taxon>
        <taxon>Glomerellales</taxon>
        <taxon>Plectosphaerellaceae</taxon>
        <taxon>Plectosphaerella</taxon>
    </lineage>
</organism>
<evidence type="ECO:0000256" key="1">
    <source>
        <dbReference type="SAM" id="MobiDB-lite"/>
    </source>
</evidence>
<feature type="compositionally biased region" description="Polar residues" evidence="1">
    <location>
        <begin position="224"/>
        <end position="247"/>
    </location>
</feature>
<reference evidence="2" key="1">
    <citation type="journal article" date="2021" name="Nat. Commun.">
        <title>Genetic determinants of endophytism in the Arabidopsis root mycobiome.</title>
        <authorList>
            <person name="Mesny F."/>
            <person name="Miyauchi S."/>
            <person name="Thiergart T."/>
            <person name="Pickel B."/>
            <person name="Atanasova L."/>
            <person name="Karlsson M."/>
            <person name="Huettel B."/>
            <person name="Barry K.W."/>
            <person name="Haridas S."/>
            <person name="Chen C."/>
            <person name="Bauer D."/>
            <person name="Andreopoulos W."/>
            <person name="Pangilinan J."/>
            <person name="LaButti K."/>
            <person name="Riley R."/>
            <person name="Lipzen A."/>
            <person name="Clum A."/>
            <person name="Drula E."/>
            <person name="Henrissat B."/>
            <person name="Kohler A."/>
            <person name="Grigoriev I.V."/>
            <person name="Martin F.M."/>
            <person name="Hacquard S."/>
        </authorList>
    </citation>
    <scope>NUCLEOTIDE SEQUENCE</scope>
    <source>
        <strain evidence="2">MPI-CAGE-AT-0016</strain>
    </source>
</reference>
<comment type="caution">
    <text evidence="2">The sequence shown here is derived from an EMBL/GenBank/DDBJ whole genome shotgun (WGS) entry which is preliminary data.</text>
</comment>
<dbReference type="AlphaFoldDB" id="A0A8K0TEZ8"/>
<sequence length="491" mass="54349">MTESCSFSSGELERLEALCYLPVEEMFRRIPATAVPTITTLRHNLGYGDHKKIQSQSFYDDVRAFRKKYVTSSGMKGRDLHEWKNTVHQDCLLEMANAYLDASGNGPLWWPEDETMDTYSGIVYSVQAEEIRALLIQLFFRLNLQQYRNNKYRKQREFAAESSPDGLGSSTDDPINIDPEPSAAEGPQASATSPPPSMIVKFRASRDRSDPSWQVVRAIASQTRPLLVMQSSEPPTSSSQAEPSQQHDPPASSMDAGGSTDVHMNSEETPTGLETVTGAVAHPAVPPKMIAETADMGEHQWLPNGGSRPVALTPAVQETTETPAPPPSTSPATVPSDFGEAFRRTSSHSVERPTKAAVAMPRPPQINFNYHIISRTQRFKPIRWTPNGRFTDKTLTDLWTELPLGLNSDPSAKGLRFTLLGPGNLEMEFDVAAGKEDELVYMKRRFATALQKCIAKSAGPGTLYFDIEIGVLRDEEEEDVKSESQTVELAW</sequence>
<accession>A0A8K0TEZ8</accession>
<evidence type="ECO:0000313" key="2">
    <source>
        <dbReference type="EMBL" id="KAH7354226.1"/>
    </source>
</evidence>
<proteinExistence type="predicted"/>
<dbReference type="OrthoDB" id="5138733at2759"/>
<keyword evidence="3" id="KW-1185">Reference proteome</keyword>
<protein>
    <submittedName>
        <fullName evidence="2">Uncharacterized protein</fullName>
    </submittedName>
</protein>
<feature type="region of interest" description="Disordered" evidence="1">
    <location>
        <begin position="316"/>
        <end position="357"/>
    </location>
</feature>
<dbReference type="EMBL" id="JAGPXD010000005">
    <property type="protein sequence ID" value="KAH7354226.1"/>
    <property type="molecule type" value="Genomic_DNA"/>
</dbReference>
<gene>
    <name evidence="2" type="ORF">B0T11DRAFT_342350</name>
</gene>